<dbReference type="PANTHER" id="PTHR24241:SF117">
    <property type="entry name" value="G-PROTEIN COUPLED RECEPTORS FAMILY 1 PROFILE DOMAIN-CONTAINING PROTEIN"/>
    <property type="match status" value="1"/>
</dbReference>
<sequence>MQSLARRPRIWLKIALAWILSLLFPIPQLFIFVQYTHGTKEDGTPRRVCGSNGYTSPWQRKVYYTFNMTYILVVPMIIMLYCYAHIVKVVWLRARNESSSLMAAPPPPMPSMSAGKSARKESSSPCSKQGRNHSSSSSSSESKTGRNSSVESKNSASNSCKMAASTSGTIVVTPNVVVTSDEQGGAGSPAKRKLASALSGQGQGHSRSGSTNSVHWARNVSSPDTDDACSDHREKERSPSAASTNRERERLAPDTLVKPQEKSQHLSAYPASPRMSVRRGLVTASKRRALVMTLTVVLSFLLCHTPYFFVNLVRIFSDYKIKIETLKTMSEFLVMVHSTLNPLLYGLFTLRQYHLFALLAFFKCIKPRQSSSKSKSKSRRRHFGEERHGLLSSVRSKLSRNGKVKTNFSSSSSSVSSRTKRASSGGVSGSSNQNFKHSLRARHGPTKLFPRSSKAATTTTAAAATSLSAPTSSPLPSPGAPPTTNNTSSPSPSSFSSSSFSFLNKFRRSPLSQLTGRGKKPKSKSKQSHETLLFANTGAIRMTGSVVAKPDDTECSELETSPLGSREFPPATCYGNHSVHNSPHSDLTVEADGLSRAPNLGSDVICACPKVSEYSDAIDTWTSPEEGEYMIGGLTRV</sequence>
<evidence type="ECO:0000256" key="6">
    <source>
        <dbReference type="ARBA" id="ARBA00023170"/>
    </source>
</evidence>
<evidence type="ECO:0000313" key="10">
    <source>
        <dbReference type="Proteomes" id="UP000694888"/>
    </source>
</evidence>
<proteinExistence type="predicted"/>
<dbReference type="Proteomes" id="UP000694888">
    <property type="component" value="Unplaced"/>
</dbReference>
<feature type="compositionally biased region" description="Low complexity" evidence="7">
    <location>
        <begin position="450"/>
        <end position="472"/>
    </location>
</feature>
<evidence type="ECO:0000256" key="1">
    <source>
        <dbReference type="ARBA" id="ARBA00004651"/>
    </source>
</evidence>
<keyword evidence="10" id="KW-1185">Reference proteome</keyword>
<keyword evidence="6" id="KW-0675">Receptor</keyword>
<evidence type="ECO:0000256" key="4">
    <source>
        <dbReference type="ARBA" id="ARBA00022989"/>
    </source>
</evidence>
<evidence type="ECO:0000256" key="8">
    <source>
        <dbReference type="SAM" id="Phobius"/>
    </source>
</evidence>
<name>A0ABM1W469_APLCA</name>
<feature type="compositionally biased region" description="Low complexity" evidence="7">
    <location>
        <begin position="409"/>
        <end position="431"/>
    </location>
</feature>
<keyword evidence="2" id="KW-1003">Cell membrane</keyword>
<dbReference type="GeneID" id="118479020"/>
<accession>A0ABM1W469</accession>
<dbReference type="InterPro" id="IPR017452">
    <property type="entry name" value="GPCR_Rhodpsn_7TM"/>
</dbReference>
<dbReference type="PROSITE" id="PS50262">
    <property type="entry name" value="G_PROTEIN_RECEP_F1_2"/>
    <property type="match status" value="1"/>
</dbReference>
<feature type="transmembrane region" description="Helical" evidence="8">
    <location>
        <begin position="289"/>
        <end position="309"/>
    </location>
</feature>
<dbReference type="PRINTS" id="PR00237">
    <property type="entry name" value="GPCRRHODOPSN"/>
</dbReference>
<dbReference type="SUPFAM" id="SSF81321">
    <property type="entry name" value="Family A G protein-coupled receptor-like"/>
    <property type="match status" value="1"/>
</dbReference>
<feature type="region of interest" description="Disordered" evidence="7">
    <location>
        <begin position="180"/>
        <end position="272"/>
    </location>
</feature>
<evidence type="ECO:0000256" key="3">
    <source>
        <dbReference type="ARBA" id="ARBA00022692"/>
    </source>
</evidence>
<protein>
    <submittedName>
        <fullName evidence="11">Uncharacterized protein LOC118479020</fullName>
    </submittedName>
</protein>
<evidence type="ECO:0000256" key="7">
    <source>
        <dbReference type="SAM" id="MobiDB-lite"/>
    </source>
</evidence>
<dbReference type="RefSeq" id="XP_035829462.1">
    <property type="nucleotide sequence ID" value="XM_035973569.1"/>
</dbReference>
<keyword evidence="3 8" id="KW-0812">Transmembrane</keyword>
<feature type="compositionally biased region" description="Low complexity" evidence="7">
    <location>
        <begin position="134"/>
        <end position="159"/>
    </location>
</feature>
<evidence type="ECO:0000256" key="2">
    <source>
        <dbReference type="ARBA" id="ARBA00022475"/>
    </source>
</evidence>
<feature type="compositionally biased region" description="Basic and acidic residues" evidence="7">
    <location>
        <begin position="229"/>
        <end position="238"/>
    </location>
</feature>
<feature type="region of interest" description="Disordered" evidence="7">
    <location>
        <begin position="102"/>
        <end position="160"/>
    </location>
</feature>
<reference evidence="11" key="1">
    <citation type="submission" date="2025-08" db="UniProtKB">
        <authorList>
            <consortium name="RefSeq"/>
        </authorList>
    </citation>
    <scope>IDENTIFICATION</scope>
</reference>
<keyword evidence="5 8" id="KW-0472">Membrane</keyword>
<dbReference type="Gene3D" id="1.20.1070.10">
    <property type="entry name" value="Rhodopsin 7-helix transmembrane proteins"/>
    <property type="match status" value="2"/>
</dbReference>
<feature type="transmembrane region" description="Helical" evidence="8">
    <location>
        <begin position="70"/>
        <end position="92"/>
    </location>
</feature>
<evidence type="ECO:0000256" key="5">
    <source>
        <dbReference type="ARBA" id="ARBA00023136"/>
    </source>
</evidence>
<gene>
    <name evidence="11" type="primary">LOC118479020</name>
</gene>
<keyword evidence="4 8" id="KW-1133">Transmembrane helix</keyword>
<organism evidence="10 11">
    <name type="scientific">Aplysia californica</name>
    <name type="common">California sea hare</name>
    <dbReference type="NCBI Taxonomy" id="6500"/>
    <lineage>
        <taxon>Eukaryota</taxon>
        <taxon>Metazoa</taxon>
        <taxon>Spiralia</taxon>
        <taxon>Lophotrochozoa</taxon>
        <taxon>Mollusca</taxon>
        <taxon>Gastropoda</taxon>
        <taxon>Heterobranchia</taxon>
        <taxon>Euthyneura</taxon>
        <taxon>Tectipleura</taxon>
        <taxon>Aplysiida</taxon>
        <taxon>Aplysioidea</taxon>
        <taxon>Aplysiidae</taxon>
        <taxon>Aplysia</taxon>
    </lineage>
</organism>
<dbReference type="Pfam" id="PF00001">
    <property type="entry name" value="7tm_1"/>
    <property type="match status" value="1"/>
</dbReference>
<evidence type="ECO:0000259" key="9">
    <source>
        <dbReference type="PROSITE" id="PS50262"/>
    </source>
</evidence>
<feature type="transmembrane region" description="Helical" evidence="8">
    <location>
        <begin position="12"/>
        <end position="35"/>
    </location>
</feature>
<feature type="region of interest" description="Disordered" evidence="7">
    <location>
        <begin position="371"/>
        <end position="535"/>
    </location>
</feature>
<feature type="compositionally biased region" description="Low complexity" evidence="7">
    <location>
        <begin position="482"/>
        <end position="504"/>
    </location>
</feature>
<dbReference type="PANTHER" id="PTHR24241">
    <property type="entry name" value="NEUROPEPTIDE RECEPTOR-RELATED G-PROTEIN COUPLED RECEPTOR"/>
    <property type="match status" value="1"/>
</dbReference>
<dbReference type="InterPro" id="IPR000276">
    <property type="entry name" value="GPCR_Rhodpsn"/>
</dbReference>
<feature type="compositionally biased region" description="Polar residues" evidence="7">
    <location>
        <begin position="123"/>
        <end position="133"/>
    </location>
</feature>
<feature type="compositionally biased region" description="Basic residues" evidence="7">
    <location>
        <begin position="517"/>
        <end position="526"/>
    </location>
</feature>
<evidence type="ECO:0000313" key="11">
    <source>
        <dbReference type="RefSeq" id="XP_035829462.1"/>
    </source>
</evidence>
<comment type="subcellular location">
    <subcellularLocation>
        <location evidence="1">Cell membrane</location>
        <topology evidence="1">Multi-pass membrane protein</topology>
    </subcellularLocation>
</comment>
<feature type="domain" description="G-protein coupled receptors family 1 profile" evidence="9">
    <location>
        <begin position="1"/>
        <end position="345"/>
    </location>
</feature>
<feature type="compositionally biased region" description="Polar residues" evidence="7">
    <location>
        <begin position="211"/>
        <end position="223"/>
    </location>
</feature>